<sequence length="389" mass="43317">MSISGGDEKSSYFFSAQHIDRTGVTPKDEYSRNNFRFNASRQGDKFKAMTSVSYVDDKTDVAGASPSAGSFYRILLNTPGHIPITDYKNWRTDKYANPNNYFNAYFKNPYQVIDQNRDTSNSNRLQGIANIEYQVNDWITAAYNVGLTTFNSTFKNTQEAFTYDPTLTYTRPADEVNAVADGVDNNFRLNSDLFVTFDKQINDDFSAKLIVGTHVEAFKSKRVRIGGNNLYTNSIFNVGVRSGELTGAERTTQKRLWAYFGDLTLGFRDFLYLTGTYRQDTSSTLPVENNSYGYYSGGLSFVATSAFPSLKGGVLDYLKFNASYAKVGNDAEIGRINEVFITPGDPTAEPNSTSSQFPFGTTVGIRPSTVAIDPNLSPSFQPRLKQVLT</sequence>
<comment type="subcellular location">
    <subcellularLocation>
        <location evidence="1">Cell outer membrane</location>
    </subcellularLocation>
</comment>
<proteinExistence type="predicted"/>
<dbReference type="RefSeq" id="WP_267678226.1">
    <property type="nucleotide sequence ID" value="NZ_CP113088.1"/>
</dbReference>
<evidence type="ECO:0000313" key="5">
    <source>
        <dbReference type="Proteomes" id="UP001164705"/>
    </source>
</evidence>
<name>A0A9E8MXM9_9FLAO</name>
<gene>
    <name evidence="4" type="ORF">N7U66_09030</name>
</gene>
<dbReference type="SUPFAM" id="SSF56935">
    <property type="entry name" value="Porins"/>
    <property type="match status" value="1"/>
</dbReference>
<dbReference type="EMBL" id="CP113088">
    <property type="protein sequence ID" value="WAC03592.1"/>
    <property type="molecule type" value="Genomic_DNA"/>
</dbReference>
<evidence type="ECO:0008006" key="6">
    <source>
        <dbReference type="Google" id="ProtNLM"/>
    </source>
</evidence>
<evidence type="ECO:0000256" key="2">
    <source>
        <dbReference type="ARBA" id="ARBA00023136"/>
    </source>
</evidence>
<dbReference type="AlphaFoldDB" id="A0A9E8MXM9"/>
<keyword evidence="3" id="KW-0998">Cell outer membrane</keyword>
<dbReference type="Proteomes" id="UP001164705">
    <property type="component" value="Chromosome"/>
</dbReference>
<reference evidence="4" key="1">
    <citation type="submission" date="2022-11" db="EMBL/GenBank/DDBJ databases">
        <title>Lacinutrix neustonica HL-RS19T sp. nov., isolated from the surface microlayer sample of brackish Lake Shihwa.</title>
        <authorList>
            <person name="Choi J.Y."/>
            <person name="Hwang C.Y."/>
        </authorList>
    </citation>
    <scope>NUCLEOTIDE SEQUENCE</scope>
    <source>
        <strain evidence="4">HL-RS19</strain>
    </source>
</reference>
<accession>A0A9E8MXM9</accession>
<organism evidence="4 5">
    <name type="scientific">Lacinutrix neustonica</name>
    <dbReference type="NCBI Taxonomy" id="2980107"/>
    <lineage>
        <taxon>Bacteria</taxon>
        <taxon>Pseudomonadati</taxon>
        <taxon>Bacteroidota</taxon>
        <taxon>Flavobacteriia</taxon>
        <taxon>Flavobacteriales</taxon>
        <taxon>Flavobacteriaceae</taxon>
        <taxon>Lacinutrix</taxon>
    </lineage>
</organism>
<evidence type="ECO:0000256" key="3">
    <source>
        <dbReference type="ARBA" id="ARBA00023237"/>
    </source>
</evidence>
<evidence type="ECO:0000313" key="4">
    <source>
        <dbReference type="EMBL" id="WAC03592.1"/>
    </source>
</evidence>
<dbReference type="GO" id="GO:0009279">
    <property type="term" value="C:cell outer membrane"/>
    <property type="evidence" value="ECO:0007669"/>
    <property type="project" value="UniProtKB-SubCell"/>
</dbReference>
<dbReference type="Gene3D" id="2.40.170.20">
    <property type="entry name" value="TonB-dependent receptor, beta-barrel domain"/>
    <property type="match status" value="1"/>
</dbReference>
<evidence type="ECO:0000256" key="1">
    <source>
        <dbReference type="ARBA" id="ARBA00004442"/>
    </source>
</evidence>
<dbReference type="InterPro" id="IPR036942">
    <property type="entry name" value="Beta-barrel_TonB_sf"/>
</dbReference>
<keyword evidence="5" id="KW-1185">Reference proteome</keyword>
<keyword evidence="2" id="KW-0472">Membrane</keyword>
<dbReference type="KEGG" id="lnu:N7U66_09030"/>
<protein>
    <recommendedName>
        <fullName evidence="6">TonB-dependent receptor</fullName>
    </recommendedName>
</protein>